<evidence type="ECO:0000313" key="4">
    <source>
        <dbReference type="EMBL" id="MBC8335901.1"/>
    </source>
</evidence>
<dbReference type="InterPro" id="IPR050595">
    <property type="entry name" value="Bact_response_regulator"/>
</dbReference>
<dbReference type="Pfam" id="PF00072">
    <property type="entry name" value="Response_reg"/>
    <property type="match status" value="1"/>
</dbReference>
<feature type="domain" description="Response regulatory" evidence="3">
    <location>
        <begin position="3"/>
        <end position="117"/>
    </location>
</feature>
<dbReference type="PROSITE" id="PS50110">
    <property type="entry name" value="RESPONSE_REGULATORY"/>
    <property type="match status" value="1"/>
</dbReference>
<dbReference type="AlphaFoldDB" id="A0A8J6NIA0"/>
<evidence type="ECO:0000313" key="5">
    <source>
        <dbReference type="Proteomes" id="UP000614469"/>
    </source>
</evidence>
<dbReference type="PANTHER" id="PTHR44591">
    <property type="entry name" value="STRESS RESPONSE REGULATOR PROTEIN 1"/>
    <property type="match status" value="1"/>
</dbReference>
<dbReference type="CDD" id="cd00156">
    <property type="entry name" value="REC"/>
    <property type="match status" value="1"/>
</dbReference>
<evidence type="ECO:0000256" key="2">
    <source>
        <dbReference type="PROSITE-ProRule" id="PRU00169"/>
    </source>
</evidence>
<evidence type="ECO:0000259" key="3">
    <source>
        <dbReference type="PROSITE" id="PS50110"/>
    </source>
</evidence>
<dbReference type="InterPro" id="IPR001789">
    <property type="entry name" value="Sig_transdc_resp-reg_receiver"/>
</dbReference>
<proteinExistence type="predicted"/>
<name>A0A8J6NIA0_9CHLR</name>
<dbReference type="PANTHER" id="PTHR44591:SF3">
    <property type="entry name" value="RESPONSE REGULATORY DOMAIN-CONTAINING PROTEIN"/>
    <property type="match status" value="1"/>
</dbReference>
<feature type="modified residue" description="4-aspartylphosphate" evidence="2">
    <location>
        <position position="53"/>
    </location>
</feature>
<accession>A0A8J6NIA0</accession>
<reference evidence="4 5" key="1">
    <citation type="submission" date="2020-08" db="EMBL/GenBank/DDBJ databases">
        <title>Bridging the membrane lipid divide: bacteria of the FCB group superphylum have the potential to synthesize archaeal ether lipids.</title>
        <authorList>
            <person name="Villanueva L."/>
            <person name="Von Meijenfeldt F.A.B."/>
            <person name="Westbye A.B."/>
            <person name="Yadav S."/>
            <person name="Hopmans E.C."/>
            <person name="Dutilh B.E."/>
            <person name="Sinninghe Damste J.S."/>
        </authorList>
    </citation>
    <scope>NUCLEOTIDE SEQUENCE [LARGE SCALE GENOMIC DNA]</scope>
    <source>
        <strain evidence="4">NIOZ-UU36</strain>
    </source>
</reference>
<keyword evidence="1 2" id="KW-0597">Phosphoprotein</keyword>
<sequence>MKKIFLAEDDQTMVALLQTLLKLEGYEVVTLNVANEGLLSILRKDIPQILMLDVKLPQENGMDIVREMRQDEKFNETKVIMSSGMSLEKECIESGADAFLLKPYMPDDLIRKLRNYS</sequence>
<gene>
    <name evidence="4" type="ORF">H8E29_11590</name>
</gene>
<dbReference type="SUPFAM" id="SSF52172">
    <property type="entry name" value="CheY-like"/>
    <property type="match status" value="1"/>
</dbReference>
<evidence type="ECO:0000256" key="1">
    <source>
        <dbReference type="ARBA" id="ARBA00022553"/>
    </source>
</evidence>
<protein>
    <submittedName>
        <fullName evidence="4">Response regulator transcription factor</fullName>
    </submittedName>
</protein>
<dbReference type="EMBL" id="JACNJN010000128">
    <property type="protein sequence ID" value="MBC8335901.1"/>
    <property type="molecule type" value="Genomic_DNA"/>
</dbReference>
<dbReference type="SMART" id="SM00448">
    <property type="entry name" value="REC"/>
    <property type="match status" value="1"/>
</dbReference>
<dbReference type="Gene3D" id="3.40.50.2300">
    <property type="match status" value="1"/>
</dbReference>
<organism evidence="4 5">
    <name type="scientific">Candidatus Desulfolinea nitratireducens</name>
    <dbReference type="NCBI Taxonomy" id="2841698"/>
    <lineage>
        <taxon>Bacteria</taxon>
        <taxon>Bacillati</taxon>
        <taxon>Chloroflexota</taxon>
        <taxon>Anaerolineae</taxon>
        <taxon>Anaerolineales</taxon>
        <taxon>Anaerolineales incertae sedis</taxon>
        <taxon>Candidatus Desulfolinea</taxon>
    </lineage>
</organism>
<comment type="caution">
    <text evidence="4">The sequence shown here is derived from an EMBL/GenBank/DDBJ whole genome shotgun (WGS) entry which is preliminary data.</text>
</comment>
<dbReference type="GO" id="GO:0000160">
    <property type="term" value="P:phosphorelay signal transduction system"/>
    <property type="evidence" value="ECO:0007669"/>
    <property type="project" value="InterPro"/>
</dbReference>
<dbReference type="InterPro" id="IPR011006">
    <property type="entry name" value="CheY-like_superfamily"/>
</dbReference>
<dbReference type="Proteomes" id="UP000614469">
    <property type="component" value="Unassembled WGS sequence"/>
</dbReference>